<evidence type="ECO:0000313" key="1">
    <source>
        <dbReference type="EnsemblMetazoa" id="AMIN008492-PA"/>
    </source>
</evidence>
<sequence>MCDPCCGPCDPCYSCYPCSTPRSPSYLCWWKRPLIVFDSTNTVHYTWNLRRKEPNIPDIRYEEIALVDHVDLAGRVIRVHHVVHVDRVDHVDQVDHVDHVDRVIHADLAALVHLAVPVDHVILANRPVAPPTT</sequence>
<protein>
    <submittedName>
        <fullName evidence="1">Uncharacterized protein</fullName>
    </submittedName>
</protein>
<reference evidence="2" key="1">
    <citation type="submission" date="2013-03" db="EMBL/GenBank/DDBJ databases">
        <title>The Genome Sequence of Anopheles minimus MINIMUS1.</title>
        <authorList>
            <consortium name="The Broad Institute Genomics Platform"/>
            <person name="Neafsey D.E."/>
            <person name="Walton C."/>
            <person name="Walker B."/>
            <person name="Young S.K."/>
            <person name="Zeng Q."/>
            <person name="Gargeya S."/>
            <person name="Fitzgerald M."/>
            <person name="Haas B."/>
            <person name="Abouelleil A."/>
            <person name="Allen A.W."/>
            <person name="Alvarado L."/>
            <person name="Arachchi H.M."/>
            <person name="Berlin A.M."/>
            <person name="Chapman S.B."/>
            <person name="Gainer-Dewar J."/>
            <person name="Goldberg J."/>
            <person name="Griggs A."/>
            <person name="Gujja S."/>
            <person name="Hansen M."/>
            <person name="Howarth C."/>
            <person name="Imamovic A."/>
            <person name="Ireland A."/>
            <person name="Larimer J."/>
            <person name="McCowan C."/>
            <person name="Murphy C."/>
            <person name="Pearson M."/>
            <person name="Poon T.W."/>
            <person name="Priest M."/>
            <person name="Roberts A."/>
            <person name="Saif S."/>
            <person name="Shea T."/>
            <person name="Sisk P."/>
            <person name="Sykes S."/>
            <person name="Wortman J."/>
            <person name="Nusbaum C."/>
            <person name="Birren B."/>
        </authorList>
    </citation>
    <scope>NUCLEOTIDE SEQUENCE [LARGE SCALE GENOMIC DNA]</scope>
    <source>
        <strain evidence="2">MINIMUS1</strain>
    </source>
</reference>
<accession>A0A182WDQ5</accession>
<dbReference type="Proteomes" id="UP000075920">
    <property type="component" value="Unassembled WGS sequence"/>
</dbReference>
<proteinExistence type="predicted"/>
<keyword evidence="2" id="KW-1185">Reference proteome</keyword>
<reference evidence="1" key="2">
    <citation type="submission" date="2020-05" db="UniProtKB">
        <authorList>
            <consortium name="EnsemblMetazoa"/>
        </authorList>
    </citation>
    <scope>IDENTIFICATION</scope>
    <source>
        <strain evidence="1">MINIMUS1</strain>
    </source>
</reference>
<dbReference type="EnsemblMetazoa" id="AMIN008492-RA">
    <property type="protein sequence ID" value="AMIN008492-PA"/>
    <property type="gene ID" value="AMIN008492"/>
</dbReference>
<evidence type="ECO:0000313" key="2">
    <source>
        <dbReference type="Proteomes" id="UP000075920"/>
    </source>
</evidence>
<dbReference type="AlphaFoldDB" id="A0A182WDQ5"/>
<organism evidence="1 2">
    <name type="scientific">Anopheles minimus</name>
    <dbReference type="NCBI Taxonomy" id="112268"/>
    <lineage>
        <taxon>Eukaryota</taxon>
        <taxon>Metazoa</taxon>
        <taxon>Ecdysozoa</taxon>
        <taxon>Arthropoda</taxon>
        <taxon>Hexapoda</taxon>
        <taxon>Insecta</taxon>
        <taxon>Pterygota</taxon>
        <taxon>Neoptera</taxon>
        <taxon>Endopterygota</taxon>
        <taxon>Diptera</taxon>
        <taxon>Nematocera</taxon>
        <taxon>Culicoidea</taxon>
        <taxon>Culicidae</taxon>
        <taxon>Anophelinae</taxon>
        <taxon>Anopheles</taxon>
    </lineage>
</organism>
<name>A0A182WDQ5_9DIPT</name>
<dbReference type="VEuPathDB" id="VectorBase:AMIN008492"/>